<feature type="signal peptide" evidence="1">
    <location>
        <begin position="1"/>
        <end position="23"/>
    </location>
</feature>
<evidence type="ECO:0000313" key="3">
    <source>
        <dbReference type="EMBL" id="AZS49827.1"/>
    </source>
</evidence>
<dbReference type="GO" id="GO:0019867">
    <property type="term" value="C:outer membrane"/>
    <property type="evidence" value="ECO:0007669"/>
    <property type="project" value="InterPro"/>
</dbReference>
<keyword evidence="1" id="KW-0732">Signal</keyword>
<evidence type="ECO:0000313" key="4">
    <source>
        <dbReference type="Proteomes" id="UP000273143"/>
    </source>
</evidence>
<name>A0A3S9XBN4_9GAMM</name>
<keyword evidence="4" id="KW-1185">Reference proteome</keyword>
<organism evidence="3 4">
    <name type="scientific">Entomomonas moraniae</name>
    <dbReference type="NCBI Taxonomy" id="2213226"/>
    <lineage>
        <taxon>Bacteria</taxon>
        <taxon>Pseudomonadati</taxon>
        <taxon>Pseudomonadota</taxon>
        <taxon>Gammaproteobacteria</taxon>
        <taxon>Pseudomonadales</taxon>
        <taxon>Pseudomonadaceae</taxon>
        <taxon>Entomomonas</taxon>
    </lineage>
</organism>
<evidence type="ECO:0000256" key="1">
    <source>
        <dbReference type="SAM" id="SignalP"/>
    </source>
</evidence>
<dbReference type="InterPro" id="IPR008816">
    <property type="entry name" value="Gly_zipper_2TM_dom"/>
</dbReference>
<dbReference type="EMBL" id="CP029822">
    <property type="protein sequence ID" value="AZS49827.1"/>
    <property type="molecule type" value="Genomic_DNA"/>
</dbReference>
<proteinExistence type="predicted"/>
<dbReference type="Proteomes" id="UP000273143">
    <property type="component" value="Chromosome"/>
</dbReference>
<dbReference type="Pfam" id="PF05433">
    <property type="entry name" value="Rick_17kDa_Anti"/>
    <property type="match status" value="1"/>
</dbReference>
<dbReference type="RefSeq" id="WP_127162002.1">
    <property type="nucleotide sequence ID" value="NZ_CP029822.1"/>
</dbReference>
<evidence type="ECO:0000259" key="2">
    <source>
        <dbReference type="Pfam" id="PF05433"/>
    </source>
</evidence>
<gene>
    <name evidence="3" type="ORF">DM558_03095</name>
</gene>
<accession>A0A3S9XBN4</accession>
<feature type="chain" id="PRO_5019076088" evidence="1">
    <location>
        <begin position="24"/>
        <end position="153"/>
    </location>
</feature>
<feature type="domain" description="Glycine zipper 2TM" evidence="2">
    <location>
        <begin position="59"/>
        <end position="98"/>
    </location>
</feature>
<protein>
    <submittedName>
        <fullName evidence="3">Glycine zipper 2TM domain-containing protein</fullName>
    </submittedName>
</protein>
<reference evidence="4" key="1">
    <citation type="submission" date="2018-06" db="EMBL/GenBank/DDBJ databases">
        <title>Complete genome of Pseudomonas insecticola strain QZS01.</title>
        <authorList>
            <person name="Wang J."/>
            <person name="Su Q."/>
        </authorList>
    </citation>
    <scope>NUCLEOTIDE SEQUENCE [LARGE SCALE GENOMIC DNA]</scope>
    <source>
        <strain evidence="4">QZS01</strain>
    </source>
</reference>
<dbReference type="AlphaFoldDB" id="A0A3S9XBN4"/>
<sequence>MYLKKIFFVFVLSIVLVGCSSNGKETYSHDEANRIQTTLVGTVEQVEIVNVSGTSSWKGTLTGSILGGVLGSTIGSGWGRVISSAVGSIGGSFAGAGVERELTKDEGLKMSIRQDDGNVFSVIIVPKKGETFKVGDKVRVISSSSGSVAVSHL</sequence>
<dbReference type="KEGG" id="emo:DM558_03095"/>
<dbReference type="PROSITE" id="PS51257">
    <property type="entry name" value="PROKAR_LIPOPROTEIN"/>
    <property type="match status" value="1"/>
</dbReference>